<feature type="compositionally biased region" description="Basic residues" evidence="1">
    <location>
        <begin position="71"/>
        <end position="88"/>
    </location>
</feature>
<gene>
    <name evidence="3" type="ordered locus">Mjls_0857</name>
</gene>
<organism evidence="3">
    <name type="scientific">Mycobacterium sp. (strain JLS)</name>
    <dbReference type="NCBI Taxonomy" id="164757"/>
    <lineage>
        <taxon>Bacteria</taxon>
        <taxon>Bacillati</taxon>
        <taxon>Actinomycetota</taxon>
        <taxon>Actinomycetes</taxon>
        <taxon>Mycobacteriales</taxon>
        <taxon>Mycobacteriaceae</taxon>
        <taxon>Mycobacterium</taxon>
    </lineage>
</organism>
<feature type="region of interest" description="Disordered" evidence="1">
    <location>
        <begin position="67"/>
        <end position="100"/>
    </location>
</feature>
<dbReference type="Pfam" id="PF10979">
    <property type="entry name" value="DUF2786"/>
    <property type="match status" value="1"/>
</dbReference>
<reference evidence="3" key="1">
    <citation type="submission" date="2007-02" db="EMBL/GenBank/DDBJ databases">
        <title>Complete sequence of Mycobacterium sp. JLS.</title>
        <authorList>
            <consortium name="US DOE Joint Genome Institute"/>
            <person name="Copeland A."/>
            <person name="Lucas S."/>
            <person name="Lapidus A."/>
            <person name="Barry K."/>
            <person name="Detter J.C."/>
            <person name="Glavina del Rio T."/>
            <person name="Hammon N."/>
            <person name="Israni S."/>
            <person name="Dalin E."/>
            <person name="Tice H."/>
            <person name="Pitluck S."/>
            <person name="Chain P."/>
            <person name="Malfatti S."/>
            <person name="Shin M."/>
            <person name="Vergez L."/>
            <person name="Schmutz J."/>
            <person name="Larimer F."/>
            <person name="Land M."/>
            <person name="Hauser L."/>
            <person name="Kyrpides N."/>
            <person name="Mikhailova N."/>
            <person name="Miller C.D."/>
            <person name="Anderson A.J."/>
            <person name="Sims R.C."/>
            <person name="Richardson P."/>
        </authorList>
    </citation>
    <scope>NUCLEOTIDE SEQUENCE [LARGE SCALE GENOMIC DNA]</scope>
    <source>
        <strain evidence="3">JLS</strain>
    </source>
</reference>
<evidence type="ECO:0000256" key="1">
    <source>
        <dbReference type="SAM" id="MobiDB-lite"/>
    </source>
</evidence>
<feature type="domain" description="DUF2786" evidence="2">
    <location>
        <begin position="272"/>
        <end position="309"/>
    </location>
</feature>
<feature type="compositionally biased region" description="Basic and acidic residues" evidence="1">
    <location>
        <begin position="15"/>
        <end position="28"/>
    </location>
</feature>
<name>A0A5Q5CC44_MYCSJ</name>
<dbReference type="InterPro" id="IPR024498">
    <property type="entry name" value="DUF2786"/>
</dbReference>
<feature type="region of interest" description="Disordered" evidence="1">
    <location>
        <begin position="1"/>
        <end position="38"/>
    </location>
</feature>
<proteinExistence type="predicted"/>
<accession>A0A5Q5CC44</accession>
<dbReference type="KEGG" id="mjl:Mjls_0857"/>
<protein>
    <recommendedName>
        <fullName evidence="2">DUF2786 domain-containing protein</fullName>
    </recommendedName>
</protein>
<dbReference type="EMBL" id="CP000580">
    <property type="protein sequence ID" value="ABN96666.1"/>
    <property type="molecule type" value="Genomic_DNA"/>
</dbReference>
<evidence type="ECO:0000259" key="2">
    <source>
        <dbReference type="Pfam" id="PF10979"/>
    </source>
</evidence>
<dbReference type="AlphaFoldDB" id="A0A5Q5CC44"/>
<sequence length="497" mass="54491">MLTQIISIEPGESAQRLHRDQDRRHERQAAGAESTYSSRPNVVSIGVSQRCSAFGRRVLSDPCARLLGMGKRNRQRRTAKQKHRRRSTPRSEYSRPDPEPDRAQLLERLVIAVSTAAGMPTPWRANELLEQSRGYERELDVAADLAVQAAIRAAWERGWSPTDLHEVARRRVEASAVCYLDEAIALESLRYSVATLHPRWRAELADISTGPAPSAPQMWRWAASRSVDQRTALTVVLQVLHLLGTIPRIDALLPLPGSRNQLTDGVGEVDEKMLARVRALLAKAESTEYPDEAEALSAKAQALMIRHSLQGAVADHDDGRAPLVSSRRIWIDNPYVAAKVALVQTVAQANRCRTVWIKDLGCVVAVGSETDLNLVELLTTSLLVQATRAMLTGGRQNGVRGQSNTKSFRFSFLVAYAGRIGERLTATNSSVTEELQRDNRRLLPVLVAQNRAADAEFARLFPGVVATPLAAYDSVGLGAGRSAADMATLDVRDAIAG</sequence>
<evidence type="ECO:0000313" key="3">
    <source>
        <dbReference type="EMBL" id="ABN96666.1"/>
    </source>
</evidence>